<dbReference type="SUPFAM" id="SSF51182">
    <property type="entry name" value="RmlC-like cupins"/>
    <property type="match status" value="1"/>
</dbReference>
<name>A0A7C2V6E3_9AQUI</name>
<reference evidence="2" key="1">
    <citation type="journal article" date="2020" name="mSystems">
        <title>Genome- and Community-Level Interaction Insights into Carbon Utilization and Element Cycling Functions of Hydrothermarchaeota in Hydrothermal Sediment.</title>
        <authorList>
            <person name="Zhou Z."/>
            <person name="Liu Y."/>
            <person name="Xu W."/>
            <person name="Pan J."/>
            <person name="Luo Z.H."/>
            <person name="Li M."/>
        </authorList>
    </citation>
    <scope>NUCLEOTIDE SEQUENCE [LARGE SCALE GENOMIC DNA]</scope>
    <source>
        <strain evidence="2">SpSt-132</strain>
    </source>
</reference>
<comment type="caution">
    <text evidence="2">The sequence shown here is derived from an EMBL/GenBank/DDBJ whole genome shotgun (WGS) entry which is preliminary data.</text>
</comment>
<protein>
    <submittedName>
        <fullName evidence="2">Cupin domain-containing protein</fullName>
    </submittedName>
</protein>
<sequence length="89" mass="10348">MMDIQIAKEKLRAMGYEGIYLWQDTPGTYYDWHTHPEDEVRYILEGEITIGTEEGVYHLKAGDLLEVKAGTRHWAKTEKGVKYLCGSRR</sequence>
<gene>
    <name evidence="2" type="ORF">ENO47_02250</name>
</gene>
<dbReference type="EMBL" id="DSFP01000027">
    <property type="protein sequence ID" value="HEW45481.1"/>
    <property type="molecule type" value="Genomic_DNA"/>
</dbReference>
<dbReference type="InterPro" id="IPR014710">
    <property type="entry name" value="RmlC-like_jellyroll"/>
</dbReference>
<dbReference type="Pfam" id="PF07883">
    <property type="entry name" value="Cupin_2"/>
    <property type="match status" value="1"/>
</dbReference>
<evidence type="ECO:0000313" key="2">
    <source>
        <dbReference type="EMBL" id="HEW45481.1"/>
    </source>
</evidence>
<dbReference type="AlphaFoldDB" id="A0A7C2V6E3"/>
<dbReference type="InterPro" id="IPR013096">
    <property type="entry name" value="Cupin_2"/>
</dbReference>
<organism evidence="2">
    <name type="scientific">Hydrogenobacter sp</name>
    <dbReference type="NCBI Taxonomy" id="2152829"/>
    <lineage>
        <taxon>Bacteria</taxon>
        <taxon>Pseudomonadati</taxon>
        <taxon>Aquificota</taxon>
        <taxon>Aquificia</taxon>
        <taxon>Aquificales</taxon>
        <taxon>Aquificaceae</taxon>
        <taxon>Hydrogenobacter</taxon>
    </lineage>
</organism>
<evidence type="ECO:0000259" key="1">
    <source>
        <dbReference type="Pfam" id="PF07883"/>
    </source>
</evidence>
<proteinExistence type="predicted"/>
<accession>A0A7C2V6E3</accession>
<dbReference type="Gene3D" id="2.60.120.10">
    <property type="entry name" value="Jelly Rolls"/>
    <property type="match status" value="1"/>
</dbReference>
<feature type="domain" description="Cupin type-2" evidence="1">
    <location>
        <begin position="23"/>
        <end position="79"/>
    </location>
</feature>
<dbReference type="InterPro" id="IPR011051">
    <property type="entry name" value="RmlC_Cupin_sf"/>
</dbReference>